<dbReference type="AlphaFoldDB" id="A0A2I1P968"/>
<evidence type="ECO:0000313" key="3">
    <source>
        <dbReference type="Proteomes" id="UP000234206"/>
    </source>
</evidence>
<gene>
    <name evidence="2" type="ORF">CYJ76_08885</name>
</gene>
<dbReference type="EMBL" id="PKIZ01000017">
    <property type="protein sequence ID" value="PKZ41160.1"/>
    <property type="molecule type" value="Genomic_DNA"/>
</dbReference>
<feature type="non-terminal residue" evidence="2">
    <location>
        <position position="91"/>
    </location>
</feature>
<name>A0A2I1P968_9MICO</name>
<organism evidence="2 3">
    <name type="scientific">Kytococcus schroeteri</name>
    <dbReference type="NCBI Taxonomy" id="138300"/>
    <lineage>
        <taxon>Bacteria</taxon>
        <taxon>Bacillati</taxon>
        <taxon>Actinomycetota</taxon>
        <taxon>Actinomycetes</taxon>
        <taxon>Micrococcales</taxon>
        <taxon>Kytococcaceae</taxon>
        <taxon>Kytococcus</taxon>
    </lineage>
</organism>
<sequence length="91" mass="8974">MLGRGECGGLDSFEGEASAESDSLGVGDPEDSCASGDPEEPEALGEVTGAEGSTASGVVDDDPPPSASEEHAPTNRAPHTASTAVFTGNEP</sequence>
<keyword evidence="3" id="KW-1185">Reference proteome</keyword>
<evidence type="ECO:0000256" key="1">
    <source>
        <dbReference type="SAM" id="MobiDB-lite"/>
    </source>
</evidence>
<dbReference type="Proteomes" id="UP000234206">
    <property type="component" value="Unassembled WGS sequence"/>
</dbReference>
<evidence type="ECO:0000313" key="2">
    <source>
        <dbReference type="EMBL" id="PKZ41160.1"/>
    </source>
</evidence>
<reference evidence="2 3" key="1">
    <citation type="submission" date="2017-12" db="EMBL/GenBank/DDBJ databases">
        <title>Phylogenetic diversity of female urinary microbiome.</title>
        <authorList>
            <person name="Thomas-White K."/>
            <person name="Wolfe A.J."/>
        </authorList>
    </citation>
    <scope>NUCLEOTIDE SEQUENCE [LARGE SCALE GENOMIC DNA]</scope>
    <source>
        <strain evidence="2 3">UMB1298</strain>
    </source>
</reference>
<accession>A0A2I1P968</accession>
<feature type="region of interest" description="Disordered" evidence="1">
    <location>
        <begin position="1"/>
        <end position="91"/>
    </location>
</feature>
<proteinExistence type="predicted"/>
<feature type="compositionally biased region" description="Polar residues" evidence="1">
    <location>
        <begin position="80"/>
        <end position="91"/>
    </location>
</feature>
<comment type="caution">
    <text evidence="2">The sequence shown here is derived from an EMBL/GenBank/DDBJ whole genome shotgun (WGS) entry which is preliminary data.</text>
</comment>
<protein>
    <submittedName>
        <fullName evidence="2">Uncharacterized protein</fullName>
    </submittedName>
</protein>